<dbReference type="AlphaFoldDB" id="A0AAD5T9Z9"/>
<dbReference type="GO" id="GO:0006529">
    <property type="term" value="P:asparagine biosynthetic process"/>
    <property type="evidence" value="ECO:0007669"/>
    <property type="project" value="UniProtKB-KW"/>
</dbReference>
<name>A0AAD5T9Z9_9FUNG</name>
<keyword evidence="7" id="KW-1185">Reference proteome</keyword>
<reference evidence="6" key="1">
    <citation type="submission" date="2020-05" db="EMBL/GenBank/DDBJ databases">
        <title>Phylogenomic resolution of chytrid fungi.</title>
        <authorList>
            <person name="Stajich J.E."/>
            <person name="Amses K."/>
            <person name="Simmons R."/>
            <person name="Seto K."/>
            <person name="Myers J."/>
            <person name="Bonds A."/>
            <person name="Quandt C.A."/>
            <person name="Barry K."/>
            <person name="Liu P."/>
            <person name="Grigoriev I."/>
            <person name="Longcore J.E."/>
            <person name="James T.Y."/>
        </authorList>
    </citation>
    <scope>NUCLEOTIDE SEQUENCE</scope>
    <source>
        <strain evidence="6">JEL0513</strain>
    </source>
</reference>
<dbReference type="Gene3D" id="3.60.20.10">
    <property type="entry name" value="Glutamine Phosphoribosylpyrophosphate, subunit 1, domain 1"/>
    <property type="match status" value="1"/>
</dbReference>
<evidence type="ECO:0000313" key="7">
    <source>
        <dbReference type="Proteomes" id="UP001211907"/>
    </source>
</evidence>
<keyword evidence="3" id="KW-0315">Glutamine amidotransferase</keyword>
<dbReference type="CDD" id="cd01991">
    <property type="entry name" value="Asn_synthase_B_C"/>
    <property type="match status" value="1"/>
</dbReference>
<dbReference type="InterPro" id="IPR029055">
    <property type="entry name" value="Ntn_hydrolases_N"/>
</dbReference>
<proteinExistence type="predicted"/>
<sequence length="975" mass="108501">MQQLSHWQRKGLGNNYSPHIYNKRIEHLYSSALAASLEDSDDEISQSFAEFVEMGKQAPNAEGTGRFLVGDDSRNCIYILLLKDAAIDLMLEKFLAAFFQSIPIRLIHTELQAKIKSKGRNRTSLVDKMRGFEFPLETNKLGAIDVFSLFDVLSEYLPIDAFTAIFVADLPIFDPCDPTATIGGRACGDRIAVLSTKNVSQRELFQTCAHELLHTFGVDHCEAWHCIMNPCIPEVVQDACMEPCPVDIRKIAIAIPKLDLEKRWQQLLDVYREMKWTIDVSWVEESKEEPVHLSQVQSLVARRGPDVQRMVVRSAGTGLTFALFASVLHLRGTSPVAQPLTYSHSHSLPDSTRQPYPNQQTPIEFDQLQSSSSLLAWNGELFRDINIPPGTSDTAALYSRIFGGAEEAMKYFDGKIFSRHLLHSLSTLRGPWAIFIYHAPSNTLFFGRDVLGRRSLLVRFPSQTCASFSISSVAGAQTTSTDNLTKANETKRIIDDAASDTSDDMEGSDNWWGDADSDWHEVPANGIYSICLADIDLNAGKDNFRKHLTHYPWLAHGFSIIDNEALISPTNPILNPRIPKNFDLENHSILANPNIIGNNEIPLPVSDQAKSALARLTSALSSSVAVRVQTITQQCAATLNTPDPLAILFSGGLDCMVLAALAAQHLPCGSQIDLLNVAFDNPRVRKAAAEASEREKHAQRKKTKKINKMAKNIGSTDDGNGKKIEGNPNENGNYAETIRSKVLDYPSHLFAVPDRKTGLKGFKELRQSFPHIKWRFLEIDVQFEEAQKQKSWIMGLVYPLQSVMDLSIAMAFWFAARGVGAYVNDSGVRVAYETKAKILLSGLGADEQLGGYSRHRKNFDSSGWQGLLSELQKDVLRISKRNLGRDDRIVSDHGREIRFPYLDEEVITELSSLPVHLKTDLRLPKGVGDKLLLRQLATQLGLVRASVEVKRAVQFGARTAKMTDGKEKGDMNVSI</sequence>
<dbReference type="PANTHER" id="PTHR45937">
    <property type="entry name" value="ASPARAGINE SYNTHETASE DOMAIN-CONTAINING PROTEIN 1"/>
    <property type="match status" value="1"/>
</dbReference>
<dbReference type="PANTHER" id="PTHR45937:SF1">
    <property type="entry name" value="ASPARAGINE SYNTHETASE DOMAIN-CONTAINING PROTEIN 1"/>
    <property type="match status" value="1"/>
</dbReference>
<protein>
    <submittedName>
        <fullName evidence="6">Asparagine synthetase domain-containing protein 1</fullName>
    </submittedName>
</protein>
<dbReference type="GO" id="GO:0008237">
    <property type="term" value="F:metallopeptidase activity"/>
    <property type="evidence" value="ECO:0007669"/>
    <property type="project" value="InterPro"/>
</dbReference>
<evidence type="ECO:0000256" key="3">
    <source>
        <dbReference type="ARBA" id="ARBA00022962"/>
    </source>
</evidence>
<dbReference type="InterPro" id="IPR024079">
    <property type="entry name" value="MetalloPept_cat_dom_sf"/>
</dbReference>
<evidence type="ECO:0000256" key="4">
    <source>
        <dbReference type="SAM" id="MobiDB-lite"/>
    </source>
</evidence>
<evidence type="ECO:0000256" key="2">
    <source>
        <dbReference type="ARBA" id="ARBA00022888"/>
    </source>
</evidence>
<feature type="region of interest" description="Disordered" evidence="4">
    <location>
        <begin position="711"/>
        <end position="730"/>
    </location>
</feature>
<dbReference type="SUPFAM" id="SSF55486">
    <property type="entry name" value="Metalloproteases ('zincins'), catalytic domain"/>
    <property type="match status" value="1"/>
</dbReference>
<dbReference type="Gene3D" id="3.40.390.10">
    <property type="entry name" value="Collagenase (Catalytic Domain)"/>
    <property type="match status" value="1"/>
</dbReference>
<dbReference type="Gene3D" id="3.40.50.620">
    <property type="entry name" value="HUPs"/>
    <property type="match status" value="1"/>
</dbReference>
<dbReference type="GO" id="GO:0004066">
    <property type="term" value="F:asparagine synthase (glutamine-hydrolyzing) activity"/>
    <property type="evidence" value="ECO:0007669"/>
    <property type="project" value="InterPro"/>
</dbReference>
<accession>A0AAD5T9Z9</accession>
<dbReference type="InterPro" id="IPR001962">
    <property type="entry name" value="Asn_synthase"/>
</dbReference>
<dbReference type="SUPFAM" id="SSF56235">
    <property type="entry name" value="N-terminal nucleophile aminohydrolases (Ntn hydrolases)"/>
    <property type="match status" value="1"/>
</dbReference>
<feature type="domain" description="Asparagine synthetase" evidence="5">
    <location>
        <begin position="861"/>
        <end position="940"/>
    </location>
</feature>
<evidence type="ECO:0000259" key="5">
    <source>
        <dbReference type="Pfam" id="PF00733"/>
    </source>
</evidence>
<organism evidence="6 7">
    <name type="scientific">Physocladia obscura</name>
    <dbReference type="NCBI Taxonomy" id="109957"/>
    <lineage>
        <taxon>Eukaryota</taxon>
        <taxon>Fungi</taxon>
        <taxon>Fungi incertae sedis</taxon>
        <taxon>Chytridiomycota</taxon>
        <taxon>Chytridiomycota incertae sedis</taxon>
        <taxon>Chytridiomycetes</taxon>
        <taxon>Chytridiales</taxon>
        <taxon>Chytriomycetaceae</taxon>
        <taxon>Physocladia</taxon>
    </lineage>
</organism>
<evidence type="ECO:0000313" key="6">
    <source>
        <dbReference type="EMBL" id="KAJ3139079.1"/>
    </source>
</evidence>
<keyword evidence="2" id="KW-0061">Asparagine biosynthesis</keyword>
<dbReference type="Proteomes" id="UP001211907">
    <property type="component" value="Unassembled WGS sequence"/>
</dbReference>
<dbReference type="SUPFAM" id="SSF52402">
    <property type="entry name" value="Adenine nucleotide alpha hydrolases-like"/>
    <property type="match status" value="2"/>
</dbReference>
<dbReference type="EMBL" id="JADGJH010000081">
    <property type="protein sequence ID" value="KAJ3139079.1"/>
    <property type="molecule type" value="Genomic_DNA"/>
</dbReference>
<dbReference type="Pfam" id="PF00733">
    <property type="entry name" value="Asn_synthase"/>
    <property type="match status" value="1"/>
</dbReference>
<keyword evidence="1" id="KW-0028">Amino-acid biosynthesis</keyword>
<comment type="caution">
    <text evidence="6">The sequence shown here is derived from an EMBL/GenBank/DDBJ whole genome shotgun (WGS) entry which is preliminary data.</text>
</comment>
<evidence type="ECO:0000256" key="1">
    <source>
        <dbReference type="ARBA" id="ARBA00022605"/>
    </source>
</evidence>
<dbReference type="InterPro" id="IPR014729">
    <property type="entry name" value="Rossmann-like_a/b/a_fold"/>
</dbReference>
<dbReference type="InterPro" id="IPR051857">
    <property type="entry name" value="Asn_synthetase_domain"/>
</dbReference>
<gene>
    <name evidence="6" type="primary">ASNSD1</name>
    <name evidence="6" type="ORF">HK100_011996</name>
</gene>